<reference evidence="2" key="1">
    <citation type="submission" date="2024-07" db="EMBL/GenBank/DDBJ databases">
        <authorList>
            <person name="Yu S.T."/>
        </authorList>
    </citation>
    <scope>NUCLEOTIDE SEQUENCE</scope>
    <source>
        <strain evidence="2">R39</strain>
    </source>
</reference>
<accession>A0AB39QPT3</accession>
<proteinExistence type="predicted"/>
<feature type="domain" description="DUF5753" evidence="1">
    <location>
        <begin position="2"/>
        <end position="60"/>
    </location>
</feature>
<sequence length="71" mass="8007">MNTDVMLLRLSDARTVACAENDVWGELVEETSRTERPHRTCDAVRDLALGPAKSRAFISRMLEEVPCERST</sequence>
<evidence type="ECO:0000313" key="2">
    <source>
        <dbReference type="EMBL" id="XDQ44701.1"/>
    </source>
</evidence>
<evidence type="ECO:0000259" key="1">
    <source>
        <dbReference type="Pfam" id="PF19054"/>
    </source>
</evidence>
<protein>
    <submittedName>
        <fullName evidence="2">Scr1 family TA system antitoxin-like transcriptional regulator</fullName>
    </submittedName>
</protein>
<dbReference type="Pfam" id="PF19054">
    <property type="entry name" value="DUF5753"/>
    <property type="match status" value="1"/>
</dbReference>
<organism evidence="2">
    <name type="scientific">Streptomyces sp. R39</name>
    <dbReference type="NCBI Taxonomy" id="3238631"/>
    <lineage>
        <taxon>Bacteria</taxon>
        <taxon>Bacillati</taxon>
        <taxon>Actinomycetota</taxon>
        <taxon>Actinomycetes</taxon>
        <taxon>Kitasatosporales</taxon>
        <taxon>Streptomycetaceae</taxon>
        <taxon>Streptomyces</taxon>
    </lineage>
</organism>
<dbReference type="RefSeq" id="WP_369223555.1">
    <property type="nucleotide sequence ID" value="NZ_CP163441.1"/>
</dbReference>
<gene>
    <name evidence="2" type="ORF">AB5J52_21860</name>
</gene>
<name>A0AB39QPT3_9ACTN</name>
<dbReference type="AlphaFoldDB" id="A0AB39QPT3"/>
<dbReference type="EMBL" id="CP163441">
    <property type="protein sequence ID" value="XDQ44701.1"/>
    <property type="molecule type" value="Genomic_DNA"/>
</dbReference>
<dbReference type="InterPro" id="IPR043917">
    <property type="entry name" value="DUF5753"/>
</dbReference>